<proteinExistence type="inferred from homology"/>
<keyword evidence="5 7" id="KW-1133">Transmembrane helix</keyword>
<evidence type="ECO:0000256" key="3">
    <source>
        <dbReference type="ARBA" id="ARBA00022475"/>
    </source>
</evidence>
<evidence type="ECO:0000256" key="6">
    <source>
        <dbReference type="ARBA" id="ARBA00023136"/>
    </source>
</evidence>
<dbReference type="GO" id="GO:0008324">
    <property type="term" value="F:monoatomic cation transmembrane transporter activity"/>
    <property type="evidence" value="ECO:0007669"/>
    <property type="project" value="InterPro"/>
</dbReference>
<dbReference type="PANTHER" id="PTHR34584">
    <property type="entry name" value="NA(+)/H(+) ANTIPORTER SUBUNIT E1"/>
    <property type="match status" value="1"/>
</dbReference>
<dbReference type="EMBL" id="CCEJ010000004">
    <property type="protein sequence ID" value="CDR34010.1"/>
    <property type="molecule type" value="Genomic_DNA"/>
</dbReference>
<comment type="caution">
    <text evidence="8">The sequence shown here is derived from an EMBL/GenBank/DDBJ whole genome shotgun (WGS) entry which is preliminary data.</text>
</comment>
<organism evidence="8 9">
    <name type="scientific">Candidatus Criblamydia sequanensis CRIB-18</name>
    <dbReference type="NCBI Taxonomy" id="1437425"/>
    <lineage>
        <taxon>Bacteria</taxon>
        <taxon>Pseudomonadati</taxon>
        <taxon>Chlamydiota</taxon>
        <taxon>Chlamydiia</taxon>
        <taxon>Parachlamydiales</taxon>
        <taxon>Candidatus Criblamydiaceae</taxon>
        <taxon>Candidatus Criblamydia</taxon>
    </lineage>
</organism>
<dbReference type="OrthoDB" id="9800498at2"/>
<evidence type="ECO:0000256" key="4">
    <source>
        <dbReference type="ARBA" id="ARBA00022692"/>
    </source>
</evidence>
<keyword evidence="6 7" id="KW-0472">Membrane</keyword>
<feature type="transmembrane region" description="Helical" evidence="7">
    <location>
        <begin position="5"/>
        <end position="20"/>
    </location>
</feature>
<dbReference type="STRING" id="1437425.CSEC_1187"/>
<keyword evidence="3" id="KW-1003">Cell membrane</keyword>
<feature type="transmembrane region" description="Helical" evidence="7">
    <location>
        <begin position="59"/>
        <end position="85"/>
    </location>
</feature>
<gene>
    <name evidence="8" type="primary">mrpE</name>
    <name evidence="8" type="ORF">CSEC_1187</name>
</gene>
<dbReference type="InterPro" id="IPR002758">
    <property type="entry name" value="Cation_antiport_E"/>
</dbReference>
<feature type="transmembrane region" description="Helical" evidence="7">
    <location>
        <begin position="26"/>
        <end position="47"/>
    </location>
</feature>
<dbReference type="Proteomes" id="UP000031552">
    <property type="component" value="Unassembled WGS sequence"/>
</dbReference>
<evidence type="ECO:0000256" key="7">
    <source>
        <dbReference type="SAM" id="Phobius"/>
    </source>
</evidence>
<dbReference type="eggNOG" id="COG1863">
    <property type="taxonomic scope" value="Bacteria"/>
</dbReference>
<comment type="subcellular location">
    <subcellularLocation>
        <location evidence="1">Cell membrane</location>
        <topology evidence="1">Multi-pass membrane protein</topology>
    </subcellularLocation>
</comment>
<dbReference type="PANTHER" id="PTHR34584:SF1">
    <property type="entry name" value="NA(+)_H(+) ANTIPORTER SUBUNIT E1"/>
    <property type="match status" value="1"/>
</dbReference>
<dbReference type="PIRSF" id="PIRSF019239">
    <property type="entry name" value="MrpE"/>
    <property type="match status" value="1"/>
</dbReference>
<accession>A0A090D1R3</accession>
<dbReference type="Pfam" id="PF01899">
    <property type="entry name" value="MNHE"/>
    <property type="match status" value="1"/>
</dbReference>
<evidence type="ECO:0000256" key="1">
    <source>
        <dbReference type="ARBA" id="ARBA00004651"/>
    </source>
</evidence>
<evidence type="ECO:0000313" key="8">
    <source>
        <dbReference type="EMBL" id="CDR34010.1"/>
    </source>
</evidence>
<evidence type="ECO:0000313" key="9">
    <source>
        <dbReference type="Proteomes" id="UP000031552"/>
    </source>
</evidence>
<dbReference type="AlphaFoldDB" id="A0A090D1R3"/>
<evidence type="ECO:0000256" key="2">
    <source>
        <dbReference type="ARBA" id="ARBA00006228"/>
    </source>
</evidence>
<comment type="similarity">
    <text evidence="2">Belongs to the CPA3 antiporters (TC 2.A.63) subunit E family.</text>
</comment>
<dbReference type="GO" id="GO:0005886">
    <property type="term" value="C:plasma membrane"/>
    <property type="evidence" value="ECO:0007669"/>
    <property type="project" value="UniProtKB-SubCell"/>
</dbReference>
<dbReference type="RefSeq" id="WP_041017513.1">
    <property type="nucleotide sequence ID" value="NZ_CCEJ010000004.1"/>
</dbReference>
<keyword evidence="9" id="KW-1185">Reference proteome</keyword>
<reference evidence="8" key="1">
    <citation type="submission" date="2013-12" db="EMBL/GenBank/DDBJ databases">
        <authorList>
            <person name="Linke B."/>
        </authorList>
    </citation>
    <scope>NUCLEOTIDE SEQUENCE [LARGE SCALE GENOMIC DNA]</scope>
    <source>
        <strain evidence="8">CRIB-18</strain>
    </source>
</reference>
<sequence>MKPIQYLILNILLAVLWIILNGEADIFHFLFGFGIGFLILWTFQHLLNSSKYVKMARGFVRFIFIFSLIFIKSNLNMAKIILFYYKNKINPSFISYPIQELTHFEALLLSQLITLTPGSVSVNLEKSTLLVHIIDLKEPEGVYKNIDEIKFLILGFTR</sequence>
<evidence type="ECO:0000256" key="5">
    <source>
        <dbReference type="ARBA" id="ARBA00022989"/>
    </source>
</evidence>
<name>A0A090D1R3_9BACT</name>
<keyword evidence="4 7" id="KW-0812">Transmembrane</keyword>
<reference evidence="8" key="2">
    <citation type="submission" date="2014-09" db="EMBL/GenBank/DDBJ databases">
        <title>Criblamydia sequanensis harbors a mega-plasmid encoding arsenite resistance.</title>
        <authorList>
            <person name="Bertelli C."/>
            <person name="Goesmann A."/>
            <person name="Greub G."/>
        </authorList>
    </citation>
    <scope>NUCLEOTIDE SEQUENCE [LARGE SCALE GENOMIC DNA]</scope>
    <source>
        <strain evidence="8">CRIB-18</strain>
    </source>
</reference>
<protein>
    <submittedName>
        <fullName evidence="8">Na(+)/H(+) antiporter subunit E</fullName>
    </submittedName>
</protein>